<dbReference type="AlphaFoldDB" id="R3WQR8"/>
<proteinExistence type="predicted"/>
<evidence type="ECO:0000313" key="2">
    <source>
        <dbReference type="EMBL" id="EOL44185.1"/>
    </source>
</evidence>
<dbReference type="InterPro" id="IPR001466">
    <property type="entry name" value="Beta-lactam-related"/>
</dbReference>
<reference evidence="2 3" key="1">
    <citation type="submission" date="2013-02" db="EMBL/GenBank/DDBJ databases">
        <title>The Genome Sequence of Enterococcus caccae BAA-1240.</title>
        <authorList>
            <consortium name="The Broad Institute Genome Sequencing Platform"/>
            <consortium name="The Broad Institute Genome Sequencing Center for Infectious Disease"/>
            <person name="Earl A.M."/>
            <person name="Gilmore M.S."/>
            <person name="Lebreton F."/>
            <person name="Walker B."/>
            <person name="Young S.K."/>
            <person name="Zeng Q."/>
            <person name="Gargeya S."/>
            <person name="Fitzgerald M."/>
            <person name="Haas B."/>
            <person name="Abouelleil A."/>
            <person name="Alvarado L."/>
            <person name="Arachchi H.M."/>
            <person name="Berlin A.M."/>
            <person name="Chapman S.B."/>
            <person name="Dewar J."/>
            <person name="Goldberg J."/>
            <person name="Griggs A."/>
            <person name="Gujja S."/>
            <person name="Hansen M."/>
            <person name="Howarth C."/>
            <person name="Imamovic A."/>
            <person name="Larimer J."/>
            <person name="McCowan C."/>
            <person name="Murphy C."/>
            <person name="Neiman D."/>
            <person name="Pearson M."/>
            <person name="Priest M."/>
            <person name="Roberts A."/>
            <person name="Saif S."/>
            <person name="Shea T."/>
            <person name="Sisk P."/>
            <person name="Sykes S."/>
            <person name="Wortman J."/>
            <person name="Nusbaum C."/>
            <person name="Birren B."/>
        </authorList>
    </citation>
    <scope>NUCLEOTIDE SEQUENCE [LARGE SCALE GENOMIC DNA]</scope>
    <source>
        <strain evidence="2 3">ATCC BAA-1240</strain>
    </source>
</reference>
<evidence type="ECO:0000313" key="3">
    <source>
        <dbReference type="Proteomes" id="UP000013840"/>
    </source>
</evidence>
<keyword evidence="3" id="KW-1185">Reference proteome</keyword>
<dbReference type="EMBL" id="AJAU01000020">
    <property type="protein sequence ID" value="EOL44185.1"/>
    <property type="molecule type" value="Genomic_DNA"/>
</dbReference>
<dbReference type="InterPro" id="IPR012338">
    <property type="entry name" value="Beta-lactam/transpept-like"/>
</dbReference>
<organism evidence="2 3">
    <name type="scientific">Enterococcus caccae ATCC BAA-1240</name>
    <dbReference type="NCBI Taxonomy" id="1158612"/>
    <lineage>
        <taxon>Bacteria</taxon>
        <taxon>Bacillati</taxon>
        <taxon>Bacillota</taxon>
        <taxon>Bacilli</taxon>
        <taxon>Lactobacillales</taxon>
        <taxon>Enterococcaceae</taxon>
        <taxon>Enterococcus</taxon>
    </lineage>
</organism>
<protein>
    <recommendedName>
        <fullName evidence="1">Beta-lactamase-related domain-containing protein</fullName>
    </recommendedName>
</protein>
<dbReference type="Pfam" id="PF00144">
    <property type="entry name" value="Beta-lactamase"/>
    <property type="match status" value="1"/>
</dbReference>
<dbReference type="MEROPS" id="S12.A21"/>
<dbReference type="RefSeq" id="WP_010772319.1">
    <property type="nucleotide sequence ID" value="NZ_KB946335.1"/>
</dbReference>
<dbReference type="InterPro" id="IPR050491">
    <property type="entry name" value="AmpC-like"/>
</dbReference>
<comment type="caution">
    <text evidence="2">The sequence shown here is derived from an EMBL/GenBank/DDBJ whole genome shotgun (WGS) entry which is preliminary data.</text>
</comment>
<name>R3WQR8_9ENTE</name>
<accession>R3WQR8</accession>
<dbReference type="SUPFAM" id="SSF56601">
    <property type="entry name" value="beta-lactamase/transpeptidase-like"/>
    <property type="match status" value="1"/>
</dbReference>
<gene>
    <name evidence="2" type="ORF">UC7_02229</name>
</gene>
<dbReference type="PANTHER" id="PTHR46825">
    <property type="entry name" value="D-ALANYL-D-ALANINE-CARBOXYPEPTIDASE/ENDOPEPTIDASE AMPH"/>
    <property type="match status" value="1"/>
</dbReference>
<dbReference type="Proteomes" id="UP000013840">
    <property type="component" value="Unassembled WGS sequence"/>
</dbReference>
<feature type="domain" description="Beta-lactamase-related" evidence="1">
    <location>
        <begin position="66"/>
        <end position="351"/>
    </location>
</feature>
<dbReference type="Gene3D" id="3.40.710.10">
    <property type="entry name" value="DD-peptidase/beta-lactamase superfamily"/>
    <property type="match status" value="1"/>
</dbReference>
<evidence type="ECO:0000259" key="1">
    <source>
        <dbReference type="Pfam" id="PF00144"/>
    </source>
</evidence>
<dbReference type="STRING" id="317735.RU98_GL001333"/>
<dbReference type="PATRIC" id="fig|1158612.3.peg.2190"/>
<sequence>MSRRWKSFILVGVLFVLLLLLGSWFVTKENGIFVKTQSEKQQKSASLEFKNKEEIDQMIKDSHFKGSVLIVNQGQIFYKQSYGYADRQNKVPNKNDSPFPIASLQKMITGSIILELVKEGQLTLETTLDTFYPEIEYSQTITIQDLLNHHSGILMEEKEPENILTDQKSQIDNVLNTLTVVKSKEFMYTNANYTLLAGIISKLTGQTYEENIKKRVIEKLSLTDTYFWDQLPEAETLPQPYYYIEQDYQDDPVPVNEKLFSSLLGAGNLYMSTEDFWVFIQSLTNGQLFKQKEYEQLVGAEQEGYQGGMIYFDGLKYSEGILGGYDTVIYGDQKNQEIVILFANQPAAEGMRELSERLYQKIS</sequence>
<dbReference type="OrthoDB" id="2157616at2"/>
<dbReference type="eggNOG" id="COG1680">
    <property type="taxonomic scope" value="Bacteria"/>
</dbReference>
<dbReference type="PANTHER" id="PTHR46825:SF9">
    <property type="entry name" value="BETA-LACTAMASE-RELATED DOMAIN-CONTAINING PROTEIN"/>
    <property type="match status" value="1"/>
</dbReference>